<dbReference type="AlphaFoldDB" id="A0A3R8KCQ1"/>
<dbReference type="OrthoDB" id="2285358at2"/>
<dbReference type="EMBL" id="QWZQ01000060">
    <property type="protein sequence ID" value="RRK09387.1"/>
    <property type="molecule type" value="Genomic_DNA"/>
</dbReference>
<keyword evidence="3" id="KW-1185">Reference proteome</keyword>
<keyword evidence="1" id="KW-0472">Membrane</keyword>
<evidence type="ECO:0000256" key="1">
    <source>
        <dbReference type="SAM" id="Phobius"/>
    </source>
</evidence>
<dbReference type="Proteomes" id="UP000283633">
    <property type="component" value="Unassembled WGS sequence"/>
</dbReference>
<evidence type="ECO:0000313" key="3">
    <source>
        <dbReference type="Proteomes" id="UP000283633"/>
    </source>
</evidence>
<organism evidence="2 3">
    <name type="scientific">Lactiplantibacillus garii</name>
    <dbReference type="NCBI Taxonomy" id="2306423"/>
    <lineage>
        <taxon>Bacteria</taxon>
        <taxon>Bacillati</taxon>
        <taxon>Bacillota</taxon>
        <taxon>Bacilli</taxon>
        <taxon>Lactobacillales</taxon>
        <taxon>Lactobacillaceae</taxon>
        <taxon>Lactiplantibacillus</taxon>
    </lineage>
</organism>
<reference evidence="2 3" key="1">
    <citation type="submission" date="2018-08" db="EMBL/GenBank/DDBJ databases">
        <title>Genome Lactobacillus garii FI11369.</title>
        <authorList>
            <person name="Diaz M."/>
            <person name="Narbad A."/>
        </authorList>
    </citation>
    <scope>NUCLEOTIDE SEQUENCE [LARGE SCALE GENOMIC DNA]</scope>
    <source>
        <strain evidence="2 3">FI11369</strain>
    </source>
</reference>
<protein>
    <submittedName>
        <fullName evidence="2">Uncharacterized protein</fullName>
    </submittedName>
</protein>
<dbReference type="RefSeq" id="WP_125073283.1">
    <property type="nucleotide sequence ID" value="NZ_QWZQ01000060.1"/>
</dbReference>
<sequence length="164" mass="18906">MSEKKHYVQPPKNSNFKQTVNNVKRNYDYLMPAYRKRMYLQVAIMAVLDWIMYGLILGAFFLEPLATPGPMQTVLTLVFMVLHVFLTVVGAYFYPFSRYWYLQSFIGRLLNNMYYFGGFWSVIGKVIATMVGGVLIAGLLAPIAGPLVLRKCRRENIMIGQQRD</sequence>
<name>A0A3R8KCQ1_9LACO</name>
<comment type="caution">
    <text evidence="2">The sequence shown here is derived from an EMBL/GenBank/DDBJ whole genome shotgun (WGS) entry which is preliminary data.</text>
</comment>
<gene>
    <name evidence="2" type="ORF">D1831_12985</name>
</gene>
<accession>A0A3R8KCQ1</accession>
<feature type="transmembrane region" description="Helical" evidence="1">
    <location>
        <begin position="74"/>
        <end position="94"/>
    </location>
</feature>
<proteinExistence type="predicted"/>
<keyword evidence="1" id="KW-1133">Transmembrane helix</keyword>
<evidence type="ECO:0000313" key="2">
    <source>
        <dbReference type="EMBL" id="RRK09387.1"/>
    </source>
</evidence>
<feature type="transmembrane region" description="Helical" evidence="1">
    <location>
        <begin position="38"/>
        <end position="62"/>
    </location>
</feature>
<keyword evidence="1" id="KW-0812">Transmembrane</keyword>
<feature type="transmembrane region" description="Helical" evidence="1">
    <location>
        <begin position="114"/>
        <end position="144"/>
    </location>
</feature>